<name>A0A5S9IQU3_UABAM</name>
<dbReference type="Gene3D" id="2.60.120.10">
    <property type="entry name" value="Jelly Rolls"/>
    <property type="match status" value="1"/>
</dbReference>
<dbReference type="InterPro" id="IPR000595">
    <property type="entry name" value="cNMP-bd_dom"/>
</dbReference>
<keyword evidence="3" id="KW-0472">Membrane</keyword>
<accession>A0A5S9IQU3</accession>
<protein>
    <submittedName>
        <fullName evidence="5">Acriflavin resistance protein</fullName>
    </submittedName>
</protein>
<dbReference type="Gene3D" id="2.40.420.20">
    <property type="match status" value="1"/>
</dbReference>
<proteinExistence type="inferred from homology"/>
<dbReference type="SUPFAM" id="SSF111369">
    <property type="entry name" value="HlyD-like secretion proteins"/>
    <property type="match status" value="1"/>
</dbReference>
<dbReference type="PROSITE" id="PS00889">
    <property type="entry name" value="CNMP_BINDING_2"/>
    <property type="match status" value="1"/>
</dbReference>
<dbReference type="KEGG" id="uam:UABAM_04775"/>
<dbReference type="Gene3D" id="1.10.287.470">
    <property type="entry name" value="Helix hairpin bin"/>
    <property type="match status" value="1"/>
</dbReference>
<dbReference type="AlphaFoldDB" id="A0A5S9IQU3"/>
<dbReference type="CDD" id="cd00038">
    <property type="entry name" value="CAP_ED"/>
    <property type="match status" value="1"/>
</dbReference>
<dbReference type="Gene3D" id="2.40.30.170">
    <property type="match status" value="1"/>
</dbReference>
<dbReference type="EMBL" id="AP019860">
    <property type="protein sequence ID" value="BBM86389.1"/>
    <property type="molecule type" value="Genomic_DNA"/>
</dbReference>
<evidence type="ECO:0000256" key="3">
    <source>
        <dbReference type="SAM" id="Phobius"/>
    </source>
</evidence>
<dbReference type="InterPro" id="IPR018490">
    <property type="entry name" value="cNMP-bd_dom_sf"/>
</dbReference>
<dbReference type="RefSeq" id="WP_151970449.1">
    <property type="nucleotide sequence ID" value="NZ_AP019860.1"/>
</dbReference>
<organism evidence="5 6">
    <name type="scientific">Uabimicrobium amorphum</name>
    <dbReference type="NCBI Taxonomy" id="2596890"/>
    <lineage>
        <taxon>Bacteria</taxon>
        <taxon>Pseudomonadati</taxon>
        <taxon>Planctomycetota</taxon>
        <taxon>Candidatus Uabimicrobiia</taxon>
        <taxon>Candidatus Uabimicrobiales</taxon>
        <taxon>Candidatus Uabimicrobiaceae</taxon>
        <taxon>Candidatus Uabimicrobium</taxon>
    </lineage>
</organism>
<reference evidence="5 6" key="1">
    <citation type="submission" date="2019-08" db="EMBL/GenBank/DDBJ databases">
        <title>Complete genome sequence of Candidatus Uab amorphum.</title>
        <authorList>
            <person name="Shiratori T."/>
            <person name="Suzuki S."/>
            <person name="Kakizawa Y."/>
            <person name="Ishida K."/>
        </authorList>
    </citation>
    <scope>NUCLEOTIDE SEQUENCE [LARGE SCALE GENOMIC DNA]</scope>
    <source>
        <strain evidence="5 6">SRT547</strain>
    </source>
</reference>
<keyword evidence="3" id="KW-1133">Transmembrane helix</keyword>
<evidence type="ECO:0000256" key="2">
    <source>
        <dbReference type="SAM" id="Coils"/>
    </source>
</evidence>
<dbReference type="NCBIfam" id="TIGR01730">
    <property type="entry name" value="RND_mfp"/>
    <property type="match status" value="1"/>
</dbReference>
<keyword evidence="6" id="KW-1185">Reference proteome</keyword>
<feature type="transmembrane region" description="Helical" evidence="3">
    <location>
        <begin position="186"/>
        <end position="204"/>
    </location>
</feature>
<dbReference type="InterPro" id="IPR014710">
    <property type="entry name" value="RmlC-like_jellyroll"/>
</dbReference>
<dbReference type="Gene3D" id="2.40.50.100">
    <property type="match status" value="1"/>
</dbReference>
<evidence type="ECO:0000256" key="1">
    <source>
        <dbReference type="ARBA" id="ARBA00009477"/>
    </source>
</evidence>
<evidence type="ECO:0000313" key="5">
    <source>
        <dbReference type="EMBL" id="BBM86389.1"/>
    </source>
</evidence>
<dbReference type="InterPro" id="IPR018488">
    <property type="entry name" value="cNMP-bd_CS"/>
</dbReference>
<comment type="similarity">
    <text evidence="1">Belongs to the membrane fusion protein (MFP) (TC 8.A.1) family.</text>
</comment>
<dbReference type="SMART" id="SM00100">
    <property type="entry name" value="cNMP"/>
    <property type="match status" value="1"/>
</dbReference>
<sequence>MFSLEKKQQMIGNIDLFKSISPEKQKIIAQRLGVKNFIEGEVIFSEGSWGNEAFVICEGEAQILKGETCLATLKRGDIFGEMAIISKERRSATAVASQNLKVLFLKEKVLKSLIKEIPDLSFSLMTVLAGRLRNQNDDITGDSTDIYATANIPNGLKCSNCFEWNTAGVKKCTYCGHKLGKDYMRLLVVSFLFVAIVLGSWGGYKQLINNTKKSVKTVKVKIPLVSVKKVTYEKIQLQIEKYGRVRASKTHKLAFELQGRVAKLNSRLKKGHIVNKGELLVAISQKEYKNKVKNIKNQIRSIEIRLDELESKKVSIANQIKIVQQQKQLVEKKLRTNSSLYGQQAVSESVVLEIQKELLSFKKSIADLQSQEKQLPNQISVRKLELADAKIKLNEAYANIGKTKIFAPFSARVREVYVEKDSLVSMRNPIAVIEDLNYVEIPTYVPISQIPDLLGENMSLDNIDNLQLAAHVSTTIGNVTHKWQGKVVRFEPMDEKNYTIPVIVRVKNAKGKQILQPGNFVKVNLQGREIEKALLLPITALRENNTVHIVHNGRLQIRKIRVSPYRNKFLVTEGLSEGEMIVLRPLPFVIPGTQLKPYEVAEDKGVQNEFH</sequence>
<dbReference type="InterPro" id="IPR006143">
    <property type="entry name" value="RND_pump_MFP"/>
</dbReference>
<feature type="domain" description="Cyclic nucleotide-binding" evidence="4">
    <location>
        <begin position="16"/>
        <end position="114"/>
    </location>
</feature>
<dbReference type="PROSITE" id="PS50042">
    <property type="entry name" value="CNMP_BINDING_3"/>
    <property type="match status" value="1"/>
</dbReference>
<dbReference type="PANTHER" id="PTHR30469">
    <property type="entry name" value="MULTIDRUG RESISTANCE PROTEIN MDTA"/>
    <property type="match status" value="1"/>
</dbReference>
<gene>
    <name evidence="5" type="ORF">UABAM_04775</name>
</gene>
<evidence type="ECO:0000259" key="4">
    <source>
        <dbReference type="PROSITE" id="PS50042"/>
    </source>
</evidence>
<keyword evidence="3" id="KW-0812">Transmembrane</keyword>
<dbReference type="SUPFAM" id="SSF51206">
    <property type="entry name" value="cAMP-binding domain-like"/>
    <property type="match status" value="1"/>
</dbReference>
<feature type="coiled-coil region" evidence="2">
    <location>
        <begin position="285"/>
        <end position="326"/>
    </location>
</feature>
<keyword evidence="2" id="KW-0175">Coiled coil</keyword>
<dbReference type="PANTHER" id="PTHR30469:SF15">
    <property type="entry name" value="HLYD FAMILY OF SECRETION PROTEINS"/>
    <property type="match status" value="1"/>
</dbReference>
<dbReference type="GO" id="GO:1990281">
    <property type="term" value="C:efflux pump complex"/>
    <property type="evidence" value="ECO:0007669"/>
    <property type="project" value="TreeGrafter"/>
</dbReference>
<dbReference type="Proteomes" id="UP000326354">
    <property type="component" value="Chromosome"/>
</dbReference>
<dbReference type="Pfam" id="PF00027">
    <property type="entry name" value="cNMP_binding"/>
    <property type="match status" value="1"/>
</dbReference>
<dbReference type="GO" id="GO:0015562">
    <property type="term" value="F:efflux transmembrane transporter activity"/>
    <property type="evidence" value="ECO:0007669"/>
    <property type="project" value="TreeGrafter"/>
</dbReference>
<dbReference type="OrthoDB" id="9781888at2"/>
<evidence type="ECO:0000313" key="6">
    <source>
        <dbReference type="Proteomes" id="UP000326354"/>
    </source>
</evidence>